<evidence type="ECO:0000256" key="1">
    <source>
        <dbReference type="SAM" id="MobiDB-lite"/>
    </source>
</evidence>
<feature type="region of interest" description="Disordered" evidence="1">
    <location>
        <begin position="560"/>
        <end position="579"/>
    </location>
</feature>
<feature type="compositionally biased region" description="Polar residues" evidence="1">
    <location>
        <begin position="15"/>
        <end position="32"/>
    </location>
</feature>
<reference evidence="3" key="2">
    <citation type="journal article" date="2019" name="IMA Fungus">
        <title>Genome sequencing and comparison of five Tilletia species to identify candidate genes for the detection of regulated species infecting wheat.</title>
        <authorList>
            <person name="Nguyen H.D.T."/>
            <person name="Sultana T."/>
            <person name="Kesanakurti P."/>
            <person name="Hambleton S."/>
        </authorList>
    </citation>
    <scope>NUCLEOTIDE SEQUENCE</scope>
    <source>
        <strain evidence="3">DAOMC 236416</strain>
    </source>
</reference>
<dbReference type="InterPro" id="IPR005162">
    <property type="entry name" value="Retrotrans_gag_dom"/>
</dbReference>
<feature type="compositionally biased region" description="Low complexity" evidence="1">
    <location>
        <begin position="246"/>
        <end position="258"/>
    </location>
</feature>
<dbReference type="Pfam" id="PF03732">
    <property type="entry name" value="Retrotrans_gag"/>
    <property type="match status" value="1"/>
</dbReference>
<accession>A0A177TIB3</accession>
<proteinExistence type="predicted"/>
<organism evidence="3 4">
    <name type="scientific">Tilletia indica</name>
    <dbReference type="NCBI Taxonomy" id="43049"/>
    <lineage>
        <taxon>Eukaryota</taxon>
        <taxon>Fungi</taxon>
        <taxon>Dikarya</taxon>
        <taxon>Basidiomycota</taxon>
        <taxon>Ustilaginomycotina</taxon>
        <taxon>Exobasidiomycetes</taxon>
        <taxon>Tilletiales</taxon>
        <taxon>Tilletiaceae</taxon>
        <taxon>Tilletia</taxon>
    </lineage>
</organism>
<feature type="compositionally biased region" description="Acidic residues" evidence="1">
    <location>
        <begin position="560"/>
        <end position="569"/>
    </location>
</feature>
<gene>
    <name evidence="3" type="ORF">A4X13_0g7787</name>
</gene>
<dbReference type="EMBL" id="LWDF02001077">
    <property type="protein sequence ID" value="KAE8240476.1"/>
    <property type="molecule type" value="Genomic_DNA"/>
</dbReference>
<dbReference type="Proteomes" id="UP000077521">
    <property type="component" value="Unassembled WGS sequence"/>
</dbReference>
<evidence type="ECO:0000313" key="3">
    <source>
        <dbReference type="EMBL" id="KAE8240476.1"/>
    </source>
</evidence>
<reference evidence="3" key="1">
    <citation type="submission" date="2016-04" db="EMBL/GenBank/DDBJ databases">
        <authorList>
            <person name="Nguyen H.D."/>
            <person name="Samba Siva P."/>
            <person name="Cullis J."/>
            <person name="Levesque C.A."/>
            <person name="Hambleton S."/>
        </authorList>
    </citation>
    <scope>NUCLEOTIDE SEQUENCE</scope>
    <source>
        <strain evidence="3">DAOMC 236416</strain>
    </source>
</reference>
<evidence type="ECO:0000259" key="2">
    <source>
        <dbReference type="Pfam" id="PF03732"/>
    </source>
</evidence>
<keyword evidence="4" id="KW-1185">Reference proteome</keyword>
<feature type="compositionally biased region" description="Basic and acidic residues" evidence="1">
    <location>
        <begin position="570"/>
        <end position="579"/>
    </location>
</feature>
<comment type="caution">
    <text evidence="3">The sequence shown here is derived from an EMBL/GenBank/DDBJ whole genome shotgun (WGS) entry which is preliminary data.</text>
</comment>
<dbReference type="AlphaFoldDB" id="A0A177TIB3"/>
<feature type="compositionally biased region" description="Basic residues" evidence="1">
    <location>
        <begin position="236"/>
        <end position="245"/>
    </location>
</feature>
<name>A0A177TIB3_9BASI</name>
<feature type="compositionally biased region" description="Low complexity" evidence="1">
    <location>
        <begin position="103"/>
        <end position="142"/>
    </location>
</feature>
<sequence>MSGRRDPSPSPGDAAQSQETSTSPLVSAPSSENTALNTILAKLSGLDETISGFRRSMQRMDGRLDTVVGGLTTLRERVQEMEDWLPGNDPDTLSEAGDRHSLAAQPTATTVTQTTPTIAAEATNSSPVVSSTPQVTSSASQPPVRPPRATDRPPHLPHASKPPQVRAFRSLTIADKDELRRLAGLLGGSVRTYLDGDIDVEALAHAEADGLEDHHSQHSSASAAPSETGEHGGDHHARRTTHATHRSAIPTPTTLQTPPTSPVHIGTLTCKQEFLGSFDGKPFLLENFVSRVRNLRRSDRRPAWESAIIRALPMALKGDAAAWHEGLADEEAEELDTVDKWVAAMRSAFPVNSLQQRKAAQNRSWRSATETISEYYHQKLRLLRQAYGSDQSEERLVSEIKDALPATMRAMIRVPIKGATLLDLRTELIEAEPQWKEIYDSSSATTLATRNTASKPTPNSKLDAPAMARSATAPARPVAIPASPATHPSTGGFGLAATYDPSRVTPAANGKPRTYRRPTDDVVMELNRPCQRCQGDHFNFEHFHLAAPQVRTLEVLSGDDEYPEVEDESRDVVDHSDFM</sequence>
<feature type="region of interest" description="Disordered" evidence="1">
    <location>
        <begin position="209"/>
        <end position="264"/>
    </location>
</feature>
<protein>
    <recommendedName>
        <fullName evidence="2">Retrotransposon gag domain-containing protein</fullName>
    </recommendedName>
</protein>
<feature type="region of interest" description="Disordered" evidence="1">
    <location>
        <begin position="1"/>
        <end position="32"/>
    </location>
</feature>
<feature type="domain" description="Retrotransposon gag" evidence="2">
    <location>
        <begin position="312"/>
        <end position="399"/>
    </location>
</feature>
<feature type="region of interest" description="Disordered" evidence="1">
    <location>
        <begin position="82"/>
        <end position="167"/>
    </location>
</feature>
<evidence type="ECO:0000313" key="4">
    <source>
        <dbReference type="Proteomes" id="UP000077521"/>
    </source>
</evidence>